<dbReference type="RefSeq" id="WP_011719540.1">
    <property type="nucleotide sequence ID" value="NC_008578.1"/>
</dbReference>
<evidence type="ECO:0000313" key="2">
    <source>
        <dbReference type="EMBL" id="ABK52477.1"/>
    </source>
</evidence>
<dbReference type="InParanoid" id="A0LSR7"/>
<evidence type="ECO:0000256" key="1">
    <source>
        <dbReference type="SAM" id="MobiDB-lite"/>
    </source>
</evidence>
<gene>
    <name evidence="2" type="ordered locus">Acel_0704</name>
</gene>
<dbReference type="HOGENOM" id="CLU_421295_0_0_11"/>
<dbReference type="AlphaFoldDB" id="A0LSR7"/>
<dbReference type="KEGG" id="ace:Acel_0704"/>
<organism evidence="2 3">
    <name type="scientific">Acidothermus cellulolyticus (strain ATCC 43068 / DSM 8971 / 11B)</name>
    <dbReference type="NCBI Taxonomy" id="351607"/>
    <lineage>
        <taxon>Bacteria</taxon>
        <taxon>Bacillati</taxon>
        <taxon>Actinomycetota</taxon>
        <taxon>Actinomycetes</taxon>
        <taxon>Acidothermales</taxon>
        <taxon>Acidothermaceae</taxon>
        <taxon>Acidothermus</taxon>
    </lineage>
</organism>
<dbReference type="EMBL" id="CP000481">
    <property type="protein sequence ID" value="ABK52477.1"/>
    <property type="molecule type" value="Genomic_DNA"/>
</dbReference>
<evidence type="ECO:0000313" key="3">
    <source>
        <dbReference type="Proteomes" id="UP000008221"/>
    </source>
</evidence>
<name>A0LSR7_ACIC1</name>
<protein>
    <submittedName>
        <fullName evidence="2">Uncharacterized protein</fullName>
    </submittedName>
</protein>
<proteinExistence type="predicted"/>
<dbReference type="Proteomes" id="UP000008221">
    <property type="component" value="Chromosome"/>
</dbReference>
<feature type="region of interest" description="Disordered" evidence="1">
    <location>
        <begin position="358"/>
        <end position="379"/>
    </location>
</feature>
<dbReference type="STRING" id="351607.Acel_0704"/>
<accession>A0LSR7</accession>
<keyword evidence="3" id="KW-1185">Reference proteome</keyword>
<reference evidence="2 3" key="1">
    <citation type="journal article" date="2009" name="Genome Res.">
        <title>Complete genome of the cellulolytic thermophile Acidothermus cellulolyticus 11B provides insights into its ecophysiological and evolutionary adaptations.</title>
        <authorList>
            <person name="Barabote R.D."/>
            <person name="Xie G."/>
            <person name="Leu D.H."/>
            <person name="Normand P."/>
            <person name="Necsulea A."/>
            <person name="Daubin V."/>
            <person name="Medigue C."/>
            <person name="Adney W.S."/>
            <person name="Xu X.C."/>
            <person name="Lapidus A."/>
            <person name="Parales R.E."/>
            <person name="Detter C."/>
            <person name="Pujic P."/>
            <person name="Bruce D."/>
            <person name="Lavire C."/>
            <person name="Challacombe J.F."/>
            <person name="Brettin T.S."/>
            <person name="Berry A.M."/>
        </authorList>
    </citation>
    <scope>NUCLEOTIDE SEQUENCE [LARGE SCALE GENOMIC DNA]</scope>
    <source>
        <strain evidence="3">ATCC 43068 / DSM 8971 / 11B</strain>
    </source>
</reference>
<sequence>MSRAATEFGEFAASFADPLFRLGYLLVCAEPTPSLPDVTLARTVTVRALLATRRHWRDVASGAAPESLAVAALFRAVSRPRRTPSASRSAAGAQPAVRAGDRLHAVGVSDPRAGLGAPVAAPSDDDAELRRALDAMWCSLSPAARAVFLAEHGVSLFHWMADLDLPDVFGHRRRAKHSAEWQAAWTGLLRQAGTRGGADVDQLLRAVLAERAAWPPTPPGVVPEVEQRQRVRVRWTAAVGATLVLALVAGGLAFARPQTATQRAGQHHPTAAPASAGPIVNWPVRGNAAAVDLVVQLRAQFARDHPDAYGPVQVLLVADVPWFRLAYVVARTASGVVNAWYYGPAGSQDLQQGYVSYGQPLAAPEGSPSPTAPEGSPSATAPAVVAAALADPSGHVALVALTAPQLLSGELRTGTTTLPTRLAASDGAIVADISAVYAPGETLRLIAGGRTVWEGPLALLQLAARPTASALARFPGGQGAELIPVQRGTANTPELFRALQILDAWRRTGELASSAEPTVLWGGADGEGTQLLILRAKTLHRPDLLIVVWGAAPEAAGEYLLRPDLPDYPLAFSYLGAGGNRIGVLTPLGVTSVGLYVRGAVRMTAPVDATGFATLPAVVEPTSLGDGYASLILYDAQGKDVGRVAVPPPV</sequence>